<dbReference type="Proteomes" id="UP001220610">
    <property type="component" value="Chromosome"/>
</dbReference>
<keyword evidence="1" id="KW-0732">Signal</keyword>
<accession>A0AAJ6BEL6</accession>
<reference evidence="2" key="1">
    <citation type="submission" date="2023-03" db="EMBL/GenBank/DDBJ databases">
        <title>Andean soil-derived lignocellulolytic bacterial consortium as a source of novel taxa and putative plastic-active enzymes.</title>
        <authorList>
            <person name="Diaz-Garcia L."/>
            <person name="Chuvochina M."/>
            <person name="Feuerriegel G."/>
            <person name="Bunk B."/>
            <person name="Sproer C."/>
            <person name="Streit W.R."/>
            <person name="Rodriguez L.M."/>
            <person name="Overmann J."/>
            <person name="Jimenez D.J."/>
        </authorList>
    </citation>
    <scope>NUCLEOTIDE SEQUENCE</scope>
    <source>
        <strain evidence="2">MAG 7</strain>
    </source>
</reference>
<dbReference type="AlphaFoldDB" id="A0AAJ6BEL6"/>
<keyword evidence="2" id="KW-0449">Lipoprotein</keyword>
<dbReference type="EMBL" id="CP119311">
    <property type="protein sequence ID" value="WEK34715.1"/>
    <property type="molecule type" value="Genomic_DNA"/>
</dbReference>
<gene>
    <name evidence="2" type="ORF">P0Y53_19690</name>
</gene>
<evidence type="ECO:0000313" key="2">
    <source>
        <dbReference type="EMBL" id="WEK34715.1"/>
    </source>
</evidence>
<name>A0AAJ6BEL6_9BACT</name>
<evidence type="ECO:0000313" key="3">
    <source>
        <dbReference type="Proteomes" id="UP001220610"/>
    </source>
</evidence>
<feature type="chain" id="PRO_5042514495" evidence="1">
    <location>
        <begin position="22"/>
        <end position="512"/>
    </location>
</feature>
<dbReference type="InterPro" id="IPR032183">
    <property type="entry name" value="PKD-like"/>
</dbReference>
<dbReference type="Pfam" id="PF16407">
    <property type="entry name" value="PKD_2"/>
    <property type="match status" value="1"/>
</dbReference>
<organism evidence="2 3">
    <name type="scientific">Candidatus Pseudobacter hemicellulosilyticus</name>
    <dbReference type="NCBI Taxonomy" id="3121375"/>
    <lineage>
        <taxon>Bacteria</taxon>
        <taxon>Pseudomonadati</taxon>
        <taxon>Bacteroidota</taxon>
        <taxon>Chitinophagia</taxon>
        <taxon>Chitinophagales</taxon>
        <taxon>Chitinophagaceae</taxon>
        <taxon>Pseudobacter</taxon>
    </lineage>
</organism>
<proteinExistence type="predicted"/>
<protein>
    <submittedName>
        <fullName evidence="2">PKD-like family lipoprotein</fullName>
    </submittedName>
</protein>
<sequence length="512" mass="56658">MQSTYKTFLLALIAAICLLPACRKDESSMDSNKIPGVVIDTTGQGTLSVYQFTNLVVTPNLTTTGLSEADLSYEWKINSRPMVNEFEVISTERDLNEEIRLRPITGSIGYKLVLTVTDKKNDLNYIMSWPVIVRNNIGEGLLVASTLDNQHTDISHIMSPEVTTDYTGVSVKHQVYSSINGDLIDGLVKQMRYIKFFGVDGYFAITDNSIIRINSLDQTFSAKDATLFFAPYSPIHPQSMSGVYQSDIFIINNRFTYTNLGASRAIGAPYDNEFTVPAQVAVNPNNSNFTYTPVTSINFYDEVRGHFVYLQTILPFGGDTKMYAHPSTAGAFNAGNLPNKQNLAAGYTVDRGFLHVLKDKTSGKTEAYLFKEGTDDVPAPVPDVVIDLSSAPGIGEATKFVIMDDQKVLYYATPTKIYAMMYSTSTPVFEERYTIPAGEQLTTLQVYQDPTYPVSWDPFIATNNRQLIMSTYGTEGKVYILPIRNLGAGNIDVPNIKTFTGFGRITAIGTQK</sequence>
<evidence type="ECO:0000256" key="1">
    <source>
        <dbReference type="SAM" id="SignalP"/>
    </source>
</evidence>
<feature type="signal peptide" evidence="1">
    <location>
        <begin position="1"/>
        <end position="21"/>
    </location>
</feature>